<proteinExistence type="predicted"/>
<reference evidence="1" key="1">
    <citation type="journal article" date="2013" name="Environ. Microbiol.">
        <title>Microbiota from the distal guts of lean and obese adolescents exhibit partial functional redundancy besides clear differences in community structure.</title>
        <authorList>
            <person name="Ferrer M."/>
            <person name="Ruiz A."/>
            <person name="Lanza F."/>
            <person name="Haange S.B."/>
            <person name="Oberbach A."/>
            <person name="Till H."/>
            <person name="Bargiela R."/>
            <person name="Campoy C."/>
            <person name="Segura M.T."/>
            <person name="Richter M."/>
            <person name="von Bergen M."/>
            <person name="Seifert J."/>
            <person name="Suarez A."/>
        </authorList>
    </citation>
    <scope>NUCLEOTIDE SEQUENCE</scope>
</reference>
<accession>K1UVH3</accession>
<sequence length="146" mass="16946">MSKAEKRYLKLYSNLQEGDKGYLTLFTQMEESASIEEVARRFNREVRGSSFDIAVKYLYKVVMECLTHLRSRDDIQSRISNRLSEAEILFRCGLLQPAVEQLLAAKKLAKKHGQSTLLLLIRQTELQYLSAGNFPDIRENNSWNDR</sequence>
<dbReference type="EMBL" id="AJWZ01000826">
    <property type="protein sequence ID" value="EKC75646.1"/>
    <property type="molecule type" value="Genomic_DNA"/>
</dbReference>
<organism evidence="1">
    <name type="scientific">human gut metagenome</name>
    <dbReference type="NCBI Taxonomy" id="408170"/>
    <lineage>
        <taxon>unclassified sequences</taxon>
        <taxon>metagenomes</taxon>
        <taxon>organismal metagenomes</taxon>
    </lineage>
</organism>
<gene>
    <name evidence="1" type="ORF">OBE_01260</name>
</gene>
<protein>
    <submittedName>
        <fullName evidence="1">Uncharacterized protein</fullName>
    </submittedName>
</protein>
<evidence type="ECO:0000313" key="1">
    <source>
        <dbReference type="EMBL" id="EKC75646.1"/>
    </source>
</evidence>
<dbReference type="AlphaFoldDB" id="K1UVH3"/>
<comment type="caution">
    <text evidence="1">The sequence shown here is derived from an EMBL/GenBank/DDBJ whole genome shotgun (WGS) entry which is preliminary data.</text>
</comment>
<name>K1UVH3_9ZZZZ</name>